<dbReference type="InterPro" id="IPR046341">
    <property type="entry name" value="SET_dom_sf"/>
</dbReference>
<accession>A0A9J7ZRP9</accession>
<dbReference type="InterPro" id="IPR001214">
    <property type="entry name" value="SET_dom"/>
</dbReference>
<evidence type="ECO:0000259" key="1">
    <source>
        <dbReference type="PROSITE" id="PS50280"/>
    </source>
</evidence>
<reference evidence="2" key="2">
    <citation type="submission" date="2025-09" db="UniProtKB">
        <authorList>
            <consortium name="Ensembl"/>
        </authorList>
    </citation>
    <scope>IDENTIFICATION</scope>
</reference>
<reference evidence="2" key="1">
    <citation type="submission" date="2025-08" db="UniProtKB">
        <authorList>
            <consortium name="Ensembl"/>
        </authorList>
    </citation>
    <scope>IDENTIFICATION</scope>
</reference>
<dbReference type="GO" id="GO:0005700">
    <property type="term" value="C:polytene chromosome"/>
    <property type="evidence" value="ECO:0007669"/>
    <property type="project" value="TreeGrafter"/>
</dbReference>
<dbReference type="GO" id="GO:0003676">
    <property type="term" value="F:nucleic acid binding"/>
    <property type="evidence" value="ECO:0007669"/>
    <property type="project" value="InterPro"/>
</dbReference>
<keyword evidence="3" id="KW-1185">Reference proteome</keyword>
<dbReference type="Pfam" id="PF13358">
    <property type="entry name" value="DDE_3"/>
    <property type="match status" value="1"/>
</dbReference>
<dbReference type="SMART" id="SM00317">
    <property type="entry name" value="SET"/>
    <property type="match status" value="1"/>
</dbReference>
<dbReference type="InterPro" id="IPR051760">
    <property type="entry name" value="KMT5A"/>
</dbReference>
<dbReference type="PANTHER" id="PTHR46167:SF1">
    <property type="entry name" value="N-LYSINE METHYLTRANSFERASE KMT5A"/>
    <property type="match status" value="1"/>
</dbReference>
<dbReference type="Gene3D" id="3.30.420.10">
    <property type="entry name" value="Ribonuclease H-like superfamily/Ribonuclease H"/>
    <property type="match status" value="1"/>
</dbReference>
<dbReference type="PANTHER" id="PTHR46167">
    <property type="entry name" value="N-LYSINE METHYLTRANSFERASE KMT5A"/>
    <property type="match status" value="1"/>
</dbReference>
<dbReference type="GO" id="GO:0042799">
    <property type="term" value="F:histone H4K20 methyltransferase activity"/>
    <property type="evidence" value="ECO:0007669"/>
    <property type="project" value="TreeGrafter"/>
</dbReference>
<dbReference type="Proteomes" id="UP001108240">
    <property type="component" value="Unplaced"/>
</dbReference>
<evidence type="ECO:0000313" key="2">
    <source>
        <dbReference type="Ensembl" id="ENSCCRP00000134133.1"/>
    </source>
</evidence>
<feature type="domain" description="SET" evidence="1">
    <location>
        <begin position="26"/>
        <end position="141"/>
    </location>
</feature>
<proteinExistence type="predicted"/>
<dbReference type="Ensembl" id="ENSCCRT00000140842.1">
    <property type="protein sequence ID" value="ENSCCRP00000134133.1"/>
    <property type="gene ID" value="ENSCCRG00000070083.1"/>
</dbReference>
<dbReference type="InterPro" id="IPR038717">
    <property type="entry name" value="Tc1-like_DDE_dom"/>
</dbReference>
<dbReference type="AlphaFoldDB" id="A0A9J7ZRP9"/>
<dbReference type="SUPFAM" id="SSF82199">
    <property type="entry name" value="SET domain"/>
    <property type="match status" value="1"/>
</dbReference>
<organism evidence="2 3">
    <name type="scientific">Cyprinus carpio carpio</name>
    <dbReference type="NCBI Taxonomy" id="630221"/>
    <lineage>
        <taxon>Eukaryota</taxon>
        <taxon>Metazoa</taxon>
        <taxon>Chordata</taxon>
        <taxon>Craniata</taxon>
        <taxon>Vertebrata</taxon>
        <taxon>Euteleostomi</taxon>
        <taxon>Actinopterygii</taxon>
        <taxon>Neopterygii</taxon>
        <taxon>Teleostei</taxon>
        <taxon>Ostariophysi</taxon>
        <taxon>Cypriniformes</taxon>
        <taxon>Cyprinidae</taxon>
        <taxon>Cyprininae</taxon>
        <taxon>Cyprinus</taxon>
    </lineage>
</organism>
<dbReference type="GO" id="GO:0043516">
    <property type="term" value="P:regulation of DNA damage response, signal transduction by p53 class mediator"/>
    <property type="evidence" value="ECO:0007669"/>
    <property type="project" value="TreeGrafter"/>
</dbReference>
<dbReference type="Gene3D" id="2.170.270.10">
    <property type="entry name" value="SET domain"/>
    <property type="match status" value="1"/>
</dbReference>
<name>A0A9J7ZRP9_CYPCA</name>
<dbReference type="InterPro" id="IPR036397">
    <property type="entry name" value="RNaseH_sf"/>
</dbReference>
<dbReference type="Pfam" id="PF00856">
    <property type="entry name" value="SET"/>
    <property type="match status" value="1"/>
</dbReference>
<dbReference type="GO" id="GO:0006357">
    <property type="term" value="P:regulation of transcription by RNA polymerase II"/>
    <property type="evidence" value="ECO:0007669"/>
    <property type="project" value="TreeGrafter"/>
</dbReference>
<dbReference type="GO" id="GO:0005634">
    <property type="term" value="C:nucleus"/>
    <property type="evidence" value="ECO:0007669"/>
    <property type="project" value="TreeGrafter"/>
</dbReference>
<dbReference type="GeneTree" id="ENSGT01150000286900"/>
<sequence>MSPSRQTRGLNPLKDAEIHVKMGKDKDIITGRYINPIKGRGVFAKTPILQGSFILEYRGTLVEKGKLGKINNNNYAYFFKHGGRDCCIDASLDDGSLGRLVNDSQKPNGKIKKIDLGGKPHLCLFAIKDINKDDEITYNYGGQDLPWCSYCGQELCKFVHEPVAPAITGSEVTSAKEFVHEPVAPAITGSEVTSAKEFVHEPVAPAITGSEVTSAKEFVHEPVAPAITGSEVTSAKEQDLAPAHTAKSTKSWLNDHGVGVLDWPANSPDLNPIENLWSIVKRKMRNKRPKHADELKATVKETWASIPPQQCHKLITSIPRRIEAVIKAKGAPTKY</sequence>
<dbReference type="PROSITE" id="PS50280">
    <property type="entry name" value="SET"/>
    <property type="match status" value="1"/>
</dbReference>
<evidence type="ECO:0000313" key="3">
    <source>
        <dbReference type="Proteomes" id="UP001108240"/>
    </source>
</evidence>
<protein>
    <recommendedName>
        <fullName evidence="1">SET domain-containing protein</fullName>
    </recommendedName>
</protein>